<proteinExistence type="predicted"/>
<evidence type="ECO:0008006" key="2">
    <source>
        <dbReference type="Google" id="ProtNLM"/>
    </source>
</evidence>
<sequence length="84" mass="9573">MVWVVQRGRFGFWVDDEQGDRHRRPHDHVRWSDGEASADVRAFDVLAGEALPTVARRLVEDHEADIVVGWDRLGGLSCGHLARR</sequence>
<dbReference type="EMBL" id="CADCWL010000205">
    <property type="protein sequence ID" value="CAA9578953.1"/>
    <property type="molecule type" value="Genomic_DNA"/>
</dbReference>
<reference evidence="1" key="1">
    <citation type="submission" date="2020-02" db="EMBL/GenBank/DDBJ databases">
        <authorList>
            <person name="Meier V. D."/>
        </authorList>
    </citation>
    <scope>NUCLEOTIDE SEQUENCE</scope>
    <source>
        <strain evidence="1">AVDCRST_MAG19</strain>
    </source>
</reference>
<protein>
    <recommendedName>
        <fullName evidence="2">DUF4160 domain-containing protein</fullName>
    </recommendedName>
</protein>
<evidence type="ECO:0000313" key="1">
    <source>
        <dbReference type="EMBL" id="CAA9578953.1"/>
    </source>
</evidence>
<dbReference type="AlphaFoldDB" id="A0A6J4VGP1"/>
<gene>
    <name evidence="1" type="ORF">AVDCRST_MAG19-3801</name>
</gene>
<name>A0A6J4VGP1_9BACT</name>
<organism evidence="1">
    <name type="scientific">uncultured Thermomicrobiales bacterium</name>
    <dbReference type="NCBI Taxonomy" id="1645740"/>
    <lineage>
        <taxon>Bacteria</taxon>
        <taxon>Pseudomonadati</taxon>
        <taxon>Thermomicrobiota</taxon>
        <taxon>Thermomicrobia</taxon>
        <taxon>Thermomicrobiales</taxon>
        <taxon>environmental samples</taxon>
    </lineage>
</organism>
<accession>A0A6J4VGP1</accession>